<evidence type="ECO:0000256" key="1">
    <source>
        <dbReference type="ARBA" id="ARBA00001974"/>
    </source>
</evidence>
<evidence type="ECO:0000256" key="5">
    <source>
        <dbReference type="ARBA" id="ARBA00022827"/>
    </source>
</evidence>
<comment type="similarity">
    <text evidence="2">Belongs to the acyl-CoA dehydrogenase family.</text>
</comment>
<dbReference type="InterPro" id="IPR006091">
    <property type="entry name" value="Acyl-CoA_Oxase/DH_mid-dom"/>
</dbReference>
<dbReference type="PROSITE" id="PS00073">
    <property type="entry name" value="ACYL_COA_DH_2"/>
    <property type="match status" value="1"/>
</dbReference>
<evidence type="ECO:0000256" key="4">
    <source>
        <dbReference type="ARBA" id="ARBA00022630"/>
    </source>
</evidence>
<accession>A0A381W7C1</accession>
<dbReference type="InterPro" id="IPR009100">
    <property type="entry name" value="AcylCoA_DH/oxidase_NM_dom_sf"/>
</dbReference>
<dbReference type="PANTHER" id="PTHR48083">
    <property type="entry name" value="MEDIUM-CHAIN SPECIFIC ACYL-COA DEHYDROGENASE, MITOCHONDRIAL-RELATED"/>
    <property type="match status" value="1"/>
</dbReference>
<dbReference type="EMBL" id="UINC01010914">
    <property type="protein sequence ID" value="SVA48365.1"/>
    <property type="molecule type" value="Genomic_DNA"/>
</dbReference>
<dbReference type="Gene3D" id="2.40.110.10">
    <property type="entry name" value="Butyryl-CoA Dehydrogenase, subunit A, domain 2"/>
    <property type="match status" value="1"/>
</dbReference>
<evidence type="ECO:0000256" key="3">
    <source>
        <dbReference type="ARBA" id="ARBA00011738"/>
    </source>
</evidence>
<protein>
    <recommendedName>
        <fullName evidence="11">Acyl-CoA dehydrogenase</fullName>
    </recommendedName>
</protein>
<sequence length="392" mass="43470">MIDFSLPDDLVELRDRVTAFIHDQVMPFETDERQEFHGPTDDLRRELIAKSKTAGLLSPHGPTEFGGLGLNHMGMAVVFEAAGYSTLGPLALNIQAPDEGNTNLLSQVASQEQKERWLAPLVAGKVRSVFAMTEPDGGAGSDPSLLRTEARPDAEDYIINGRKWLITGMPGASFQILMARTFDKAGNDIGATMFMLDNDTPGIEIVRVLNTLDSNSPGGHAEVSYDNVRVPASQILGEAGKGFRYAQVRLTPARMTHCMRWLGAAVRAHDIATDYARQRYAFGKVLGEHEGVGFKLAENEMDLHFCRLAIWHACWLLDQGEQARDESSMSKVRCSEALSDVVDRSLQILGGRGVTDDTVVERIYRDIRPFRIYDGPSEVHRWALARNIMKRN</sequence>
<feature type="domain" description="Acyl-CoA dehydrogenase/oxidase N-terminal" evidence="9">
    <location>
        <begin position="9"/>
        <end position="125"/>
    </location>
</feature>
<dbReference type="InterPro" id="IPR036250">
    <property type="entry name" value="AcylCo_DH-like_C"/>
</dbReference>
<evidence type="ECO:0000256" key="2">
    <source>
        <dbReference type="ARBA" id="ARBA00009347"/>
    </source>
</evidence>
<dbReference type="PANTHER" id="PTHR48083:SF13">
    <property type="entry name" value="ACYL-COA DEHYDROGENASE FAMILY MEMBER 11"/>
    <property type="match status" value="1"/>
</dbReference>
<dbReference type="InterPro" id="IPR050741">
    <property type="entry name" value="Acyl-CoA_dehydrogenase"/>
</dbReference>
<feature type="domain" description="Acyl-CoA dehydrogenase/oxidase C-terminal" evidence="7">
    <location>
        <begin position="240"/>
        <end position="388"/>
    </location>
</feature>
<dbReference type="GO" id="GO:0005737">
    <property type="term" value="C:cytoplasm"/>
    <property type="evidence" value="ECO:0007669"/>
    <property type="project" value="TreeGrafter"/>
</dbReference>
<dbReference type="GO" id="GO:0003995">
    <property type="term" value="F:acyl-CoA dehydrogenase activity"/>
    <property type="evidence" value="ECO:0007669"/>
    <property type="project" value="InterPro"/>
</dbReference>
<dbReference type="SUPFAM" id="SSF47203">
    <property type="entry name" value="Acyl-CoA dehydrogenase C-terminal domain-like"/>
    <property type="match status" value="1"/>
</dbReference>
<dbReference type="InterPro" id="IPR046373">
    <property type="entry name" value="Acyl-CoA_Oxase/DH_mid-dom_sf"/>
</dbReference>
<dbReference type="InterPro" id="IPR009075">
    <property type="entry name" value="AcylCo_DH/oxidase_C"/>
</dbReference>
<dbReference type="InterPro" id="IPR006089">
    <property type="entry name" value="Acyl-CoA_DH_CS"/>
</dbReference>
<dbReference type="AlphaFoldDB" id="A0A381W7C1"/>
<name>A0A381W7C1_9ZZZZ</name>
<evidence type="ECO:0000313" key="10">
    <source>
        <dbReference type="EMBL" id="SVA48365.1"/>
    </source>
</evidence>
<dbReference type="InterPro" id="IPR037069">
    <property type="entry name" value="AcylCoA_DH/ox_N_sf"/>
</dbReference>
<comment type="cofactor">
    <cofactor evidence="1">
        <name>FAD</name>
        <dbReference type="ChEBI" id="CHEBI:57692"/>
    </cofactor>
</comment>
<evidence type="ECO:0008006" key="11">
    <source>
        <dbReference type="Google" id="ProtNLM"/>
    </source>
</evidence>
<evidence type="ECO:0000259" key="9">
    <source>
        <dbReference type="Pfam" id="PF02771"/>
    </source>
</evidence>
<dbReference type="Gene3D" id="1.20.140.10">
    <property type="entry name" value="Butyryl-CoA Dehydrogenase, subunit A, domain 3"/>
    <property type="match status" value="1"/>
</dbReference>
<evidence type="ECO:0000259" key="7">
    <source>
        <dbReference type="Pfam" id="PF00441"/>
    </source>
</evidence>
<dbReference type="Pfam" id="PF00441">
    <property type="entry name" value="Acyl-CoA_dh_1"/>
    <property type="match status" value="1"/>
</dbReference>
<dbReference type="InterPro" id="IPR013786">
    <property type="entry name" value="AcylCoA_DH/ox_N"/>
</dbReference>
<dbReference type="SUPFAM" id="SSF56645">
    <property type="entry name" value="Acyl-CoA dehydrogenase NM domain-like"/>
    <property type="match status" value="1"/>
</dbReference>
<feature type="domain" description="Acyl-CoA oxidase/dehydrogenase middle" evidence="8">
    <location>
        <begin position="130"/>
        <end position="228"/>
    </location>
</feature>
<organism evidence="10">
    <name type="scientific">marine metagenome</name>
    <dbReference type="NCBI Taxonomy" id="408172"/>
    <lineage>
        <taxon>unclassified sequences</taxon>
        <taxon>metagenomes</taxon>
        <taxon>ecological metagenomes</taxon>
    </lineage>
</organism>
<comment type="subunit">
    <text evidence="3">Homodimer.</text>
</comment>
<keyword evidence="5" id="KW-0274">FAD</keyword>
<evidence type="ECO:0000256" key="6">
    <source>
        <dbReference type="ARBA" id="ARBA00023002"/>
    </source>
</evidence>
<proteinExistence type="inferred from homology"/>
<dbReference type="GO" id="GO:0050660">
    <property type="term" value="F:flavin adenine dinucleotide binding"/>
    <property type="evidence" value="ECO:0007669"/>
    <property type="project" value="InterPro"/>
</dbReference>
<evidence type="ECO:0000259" key="8">
    <source>
        <dbReference type="Pfam" id="PF02770"/>
    </source>
</evidence>
<gene>
    <name evidence="10" type="ORF">METZ01_LOCUS101219</name>
</gene>
<keyword evidence="6" id="KW-0560">Oxidoreductase</keyword>
<dbReference type="Pfam" id="PF02770">
    <property type="entry name" value="Acyl-CoA_dh_M"/>
    <property type="match status" value="1"/>
</dbReference>
<dbReference type="GO" id="GO:0033539">
    <property type="term" value="P:fatty acid beta-oxidation using acyl-CoA dehydrogenase"/>
    <property type="evidence" value="ECO:0007669"/>
    <property type="project" value="TreeGrafter"/>
</dbReference>
<dbReference type="FunFam" id="2.40.110.10:FF:000002">
    <property type="entry name" value="Acyl-CoA dehydrogenase fadE12"/>
    <property type="match status" value="1"/>
</dbReference>
<dbReference type="Gene3D" id="1.10.540.10">
    <property type="entry name" value="Acyl-CoA dehydrogenase/oxidase, N-terminal domain"/>
    <property type="match status" value="1"/>
</dbReference>
<dbReference type="Pfam" id="PF02771">
    <property type="entry name" value="Acyl-CoA_dh_N"/>
    <property type="match status" value="1"/>
</dbReference>
<keyword evidence="4" id="KW-0285">Flavoprotein</keyword>
<reference evidence="10" key="1">
    <citation type="submission" date="2018-05" db="EMBL/GenBank/DDBJ databases">
        <authorList>
            <person name="Lanie J.A."/>
            <person name="Ng W.-L."/>
            <person name="Kazmierczak K.M."/>
            <person name="Andrzejewski T.M."/>
            <person name="Davidsen T.M."/>
            <person name="Wayne K.J."/>
            <person name="Tettelin H."/>
            <person name="Glass J.I."/>
            <person name="Rusch D."/>
            <person name="Podicherti R."/>
            <person name="Tsui H.-C.T."/>
            <person name="Winkler M.E."/>
        </authorList>
    </citation>
    <scope>NUCLEOTIDE SEQUENCE</scope>
</reference>